<dbReference type="AlphaFoldDB" id="A0A6C0DGX3"/>
<evidence type="ECO:0000313" key="1">
    <source>
        <dbReference type="EMBL" id="QHT16196.1"/>
    </source>
</evidence>
<proteinExistence type="predicted"/>
<accession>A0A6C0DGX3</accession>
<protein>
    <submittedName>
        <fullName evidence="1">Uncharacterized protein</fullName>
    </submittedName>
</protein>
<dbReference type="EMBL" id="MN739617">
    <property type="protein sequence ID" value="QHT16196.1"/>
    <property type="molecule type" value="Genomic_DNA"/>
</dbReference>
<sequence length="194" mass="22851">MDEMFENEMKQSNATQEETVKEECIELKNIQYKTMLKTGVPITQTKSSQNLNNLEKFLEDEKNMSENEPWCKLNKPIKIKKIMEYIEIYKTKNSLQENEVQLLVNFLRDCLDRKKLQRIKDVVYDKENGIIKEIPGLVYVKSNKHFTLKNIEKRISTIKSLPPKKNQGTFRNKSKIVMTNTNTNTNDNLDEIDN</sequence>
<name>A0A6C0DGX3_9ZZZZ</name>
<organism evidence="1">
    <name type="scientific">viral metagenome</name>
    <dbReference type="NCBI Taxonomy" id="1070528"/>
    <lineage>
        <taxon>unclassified sequences</taxon>
        <taxon>metagenomes</taxon>
        <taxon>organismal metagenomes</taxon>
    </lineage>
</organism>
<reference evidence="1" key="1">
    <citation type="journal article" date="2020" name="Nature">
        <title>Giant virus diversity and host interactions through global metagenomics.</title>
        <authorList>
            <person name="Schulz F."/>
            <person name="Roux S."/>
            <person name="Paez-Espino D."/>
            <person name="Jungbluth S."/>
            <person name="Walsh D.A."/>
            <person name="Denef V.J."/>
            <person name="McMahon K.D."/>
            <person name="Konstantinidis K.T."/>
            <person name="Eloe-Fadrosh E.A."/>
            <person name="Kyrpides N.C."/>
            <person name="Woyke T."/>
        </authorList>
    </citation>
    <scope>NUCLEOTIDE SEQUENCE</scope>
    <source>
        <strain evidence="1">GVMAG-M-3300023174-182</strain>
    </source>
</reference>